<reference evidence="1" key="2">
    <citation type="submission" date="2020-09" db="EMBL/GenBank/DDBJ databases">
        <authorList>
            <person name="Sun Q."/>
            <person name="Ohkuma M."/>
        </authorList>
    </citation>
    <scope>NUCLEOTIDE SEQUENCE</scope>
    <source>
        <strain evidence="1">JCM 4956</strain>
    </source>
</reference>
<sequence length="195" mass="21429">MTHAPLPHRAGNPRGPASAGAVDFLERGEHIAADEVAPDMSGLAARVRNLMDLQHGRPLRLPLGGRFFDAVVTAAGPEGRAVVELLDEIQHVPGHRPDACGPVIEDPERQWLIWLVPPGTHATWGPHRYGSCLGAPYELALPPMRQTEPPGPYWLRPCRGDRLVPTWPLADFLDRFQPGPIPHEQLLGTFLRTIT</sequence>
<proteinExistence type="predicted"/>
<gene>
    <name evidence="1" type="ORF">GCM10010515_59930</name>
</gene>
<comment type="caution">
    <text evidence="1">The sequence shown here is derived from an EMBL/GenBank/DDBJ whole genome shotgun (WGS) entry which is preliminary data.</text>
</comment>
<protein>
    <submittedName>
        <fullName evidence="1">Uncharacterized protein</fullName>
    </submittedName>
</protein>
<dbReference type="AlphaFoldDB" id="A0A918NNW7"/>
<accession>A0A918NNW7</accession>
<dbReference type="RefSeq" id="WP_190038717.1">
    <property type="nucleotide sequence ID" value="NZ_BMWD01000025.1"/>
</dbReference>
<organism evidence="1 2">
    <name type="scientific">Streptomyces fructofermentans</name>
    <dbReference type="NCBI Taxonomy" id="152141"/>
    <lineage>
        <taxon>Bacteria</taxon>
        <taxon>Bacillati</taxon>
        <taxon>Actinomycetota</taxon>
        <taxon>Actinomycetes</taxon>
        <taxon>Kitasatosporales</taxon>
        <taxon>Streptomycetaceae</taxon>
        <taxon>Streptomyces</taxon>
    </lineage>
</organism>
<reference evidence="1" key="1">
    <citation type="journal article" date="2014" name="Int. J. Syst. Evol. Microbiol.">
        <title>Complete genome sequence of Corynebacterium casei LMG S-19264T (=DSM 44701T), isolated from a smear-ripened cheese.</title>
        <authorList>
            <consortium name="US DOE Joint Genome Institute (JGI-PGF)"/>
            <person name="Walter F."/>
            <person name="Albersmeier A."/>
            <person name="Kalinowski J."/>
            <person name="Ruckert C."/>
        </authorList>
    </citation>
    <scope>NUCLEOTIDE SEQUENCE</scope>
    <source>
        <strain evidence="1">JCM 4956</strain>
    </source>
</reference>
<dbReference type="EMBL" id="BMWD01000025">
    <property type="protein sequence ID" value="GGX84361.1"/>
    <property type="molecule type" value="Genomic_DNA"/>
</dbReference>
<dbReference type="Proteomes" id="UP000645555">
    <property type="component" value="Unassembled WGS sequence"/>
</dbReference>
<name>A0A918NNW7_9ACTN</name>
<evidence type="ECO:0000313" key="1">
    <source>
        <dbReference type="EMBL" id="GGX84361.1"/>
    </source>
</evidence>
<keyword evidence="2" id="KW-1185">Reference proteome</keyword>
<evidence type="ECO:0000313" key="2">
    <source>
        <dbReference type="Proteomes" id="UP000645555"/>
    </source>
</evidence>